<organism evidence="2 3">
    <name type="scientific">Ilex paraguariensis</name>
    <name type="common">yerba mate</name>
    <dbReference type="NCBI Taxonomy" id="185542"/>
    <lineage>
        <taxon>Eukaryota</taxon>
        <taxon>Viridiplantae</taxon>
        <taxon>Streptophyta</taxon>
        <taxon>Embryophyta</taxon>
        <taxon>Tracheophyta</taxon>
        <taxon>Spermatophyta</taxon>
        <taxon>Magnoliopsida</taxon>
        <taxon>eudicotyledons</taxon>
        <taxon>Gunneridae</taxon>
        <taxon>Pentapetalae</taxon>
        <taxon>asterids</taxon>
        <taxon>campanulids</taxon>
        <taxon>Aquifoliales</taxon>
        <taxon>Aquifoliaceae</taxon>
        <taxon>Ilex</taxon>
    </lineage>
</organism>
<protein>
    <submittedName>
        <fullName evidence="2">Uncharacterized protein</fullName>
    </submittedName>
</protein>
<accession>A0ABC8QNM2</accession>
<feature type="compositionally biased region" description="Basic and acidic residues" evidence="1">
    <location>
        <begin position="99"/>
        <end position="108"/>
    </location>
</feature>
<proteinExistence type="predicted"/>
<dbReference type="Proteomes" id="UP001642360">
    <property type="component" value="Unassembled WGS sequence"/>
</dbReference>
<evidence type="ECO:0000313" key="3">
    <source>
        <dbReference type="Proteomes" id="UP001642360"/>
    </source>
</evidence>
<feature type="region of interest" description="Disordered" evidence="1">
    <location>
        <begin position="1"/>
        <end position="39"/>
    </location>
</feature>
<evidence type="ECO:0000256" key="1">
    <source>
        <dbReference type="SAM" id="MobiDB-lite"/>
    </source>
</evidence>
<feature type="region of interest" description="Disordered" evidence="1">
    <location>
        <begin position="71"/>
        <end position="145"/>
    </location>
</feature>
<reference evidence="2 3" key="1">
    <citation type="submission" date="2024-02" db="EMBL/GenBank/DDBJ databases">
        <authorList>
            <person name="Vignale AGUSTIN F."/>
            <person name="Sosa J E."/>
            <person name="Modenutti C."/>
        </authorList>
    </citation>
    <scope>NUCLEOTIDE SEQUENCE [LARGE SCALE GENOMIC DNA]</scope>
</reference>
<dbReference type="AlphaFoldDB" id="A0ABC8QNM2"/>
<comment type="caution">
    <text evidence="2">The sequence shown here is derived from an EMBL/GenBank/DDBJ whole genome shotgun (WGS) entry which is preliminary data.</text>
</comment>
<sequence length="215" mass="21795">MKDKGGRGRNKGSTMGVGLGVRRRPECGGEPRYGFARRVGDADERMGGANSMGDAPCNKESSVIDGVKEARTRGEEDAKLGALGGGANAPGDDDTSLGETDRPVKGDAIKPGGGGWRLSAGGTDNASRQRINGDGAHGGWQSAGHVSGPLGSARRLMGVSDLSLDGVHVAFGDSRDVEVIREASGPDGTCEGNGYQAIDASGGLGDASEGSKIFH</sequence>
<name>A0ABC8QNM2_9AQUA</name>
<gene>
    <name evidence="2" type="ORF">ILEXP_LOCUS1073</name>
</gene>
<keyword evidence="3" id="KW-1185">Reference proteome</keyword>
<dbReference type="EMBL" id="CAUOFW020000336">
    <property type="protein sequence ID" value="CAK9134138.1"/>
    <property type="molecule type" value="Genomic_DNA"/>
</dbReference>
<evidence type="ECO:0000313" key="2">
    <source>
        <dbReference type="EMBL" id="CAK9134138.1"/>
    </source>
</evidence>